<keyword evidence="5" id="KW-0934">Plastid</keyword>
<keyword evidence="9" id="KW-0378">Hydrolase</keyword>
<evidence type="ECO:0000256" key="17">
    <source>
        <dbReference type="SAM" id="MobiDB-lite"/>
    </source>
</evidence>
<feature type="region of interest" description="Disordered" evidence="17">
    <location>
        <begin position="245"/>
        <end position="272"/>
    </location>
</feature>
<evidence type="ECO:0000256" key="12">
    <source>
        <dbReference type="ARBA" id="ARBA00022927"/>
    </source>
</evidence>
<dbReference type="Proteomes" id="UP000053424">
    <property type="component" value="Unassembled WGS sequence"/>
</dbReference>
<accession>A0A0C3D0T5</accession>
<dbReference type="InterPro" id="IPR027417">
    <property type="entry name" value="P-loop_NTPase"/>
</dbReference>
<keyword evidence="10" id="KW-1002">Plastid outer membrane</keyword>
<evidence type="ECO:0000256" key="8">
    <source>
        <dbReference type="ARBA" id="ARBA00022741"/>
    </source>
</evidence>
<dbReference type="Pfam" id="PF04548">
    <property type="entry name" value="AIG1"/>
    <property type="match status" value="1"/>
</dbReference>
<sequence>MSSSLPMGTYKTESMTAGWLSTIIGHGTRKYKNDDIIIAFIGRTGTGKSQVIDTLTGQQGRRAKESLRSVTKDLEASRILDHATYGSRIVVVDTPGFDDSSRSDEQILNLIGKWLKNTYKKEILLSGIVYVHPITDERMSGAPQKNLSVFKELTGPGSAKNVLLATTMWDKLIDSDDGDYRENRLKVDYWKGMIEEGAAVERFLNTSTSAWSIVDNIVNRHNQQKATLLFQEERVDQQKRFEETSARKAIYRNPGPSVDRKSRDGATVQQSA</sequence>
<dbReference type="GO" id="GO:0016020">
    <property type="term" value="C:membrane"/>
    <property type="evidence" value="ECO:0007669"/>
    <property type="project" value="UniProtKB-SubCell"/>
</dbReference>
<dbReference type="OrthoDB" id="8954335at2759"/>
<organism evidence="19 20">
    <name type="scientific">Hebeloma cylindrosporum</name>
    <dbReference type="NCBI Taxonomy" id="76867"/>
    <lineage>
        <taxon>Eukaryota</taxon>
        <taxon>Fungi</taxon>
        <taxon>Dikarya</taxon>
        <taxon>Basidiomycota</taxon>
        <taxon>Agaricomycotina</taxon>
        <taxon>Agaricomycetes</taxon>
        <taxon>Agaricomycetidae</taxon>
        <taxon>Agaricales</taxon>
        <taxon>Agaricineae</taxon>
        <taxon>Hymenogastraceae</taxon>
        <taxon>Hebeloma</taxon>
    </lineage>
</organism>
<dbReference type="GO" id="GO:0015031">
    <property type="term" value="P:protein transport"/>
    <property type="evidence" value="ECO:0007669"/>
    <property type="project" value="UniProtKB-KW"/>
</dbReference>
<keyword evidence="6" id="KW-0812">Transmembrane</keyword>
<dbReference type="AlphaFoldDB" id="A0A0C3D0T5"/>
<keyword evidence="12" id="KW-0653">Protein transport</keyword>
<evidence type="ECO:0000256" key="13">
    <source>
        <dbReference type="ARBA" id="ARBA00022989"/>
    </source>
</evidence>
<keyword evidence="11" id="KW-0460">Magnesium</keyword>
<dbReference type="GO" id="GO:0046872">
    <property type="term" value="F:metal ion binding"/>
    <property type="evidence" value="ECO:0007669"/>
    <property type="project" value="UniProtKB-KW"/>
</dbReference>
<evidence type="ECO:0000259" key="18">
    <source>
        <dbReference type="Pfam" id="PF04548"/>
    </source>
</evidence>
<dbReference type="EMBL" id="KN831768">
    <property type="protein sequence ID" value="KIM49706.1"/>
    <property type="molecule type" value="Genomic_DNA"/>
</dbReference>
<keyword evidence="7" id="KW-0479">Metal-binding</keyword>
<keyword evidence="3" id="KW-0813">Transport</keyword>
<keyword evidence="4" id="KW-0150">Chloroplast</keyword>
<name>A0A0C3D0T5_HEBCY</name>
<comment type="subcellular location">
    <subcellularLocation>
        <location evidence="2">Membrane</location>
        <topology evidence="2">Single-pass membrane protein</topology>
    </subcellularLocation>
    <subcellularLocation>
        <location evidence="16">Plastid</location>
        <location evidence="16">Chloroplast outer membrane</location>
    </subcellularLocation>
</comment>
<proteinExistence type="predicted"/>
<dbReference type="GO" id="GO:0005525">
    <property type="term" value="F:GTP binding"/>
    <property type="evidence" value="ECO:0007669"/>
    <property type="project" value="UniProtKB-KW"/>
</dbReference>
<evidence type="ECO:0000256" key="11">
    <source>
        <dbReference type="ARBA" id="ARBA00022842"/>
    </source>
</evidence>
<dbReference type="PANTHER" id="PTHR10903:SF135">
    <property type="entry name" value="TRANSLOCASE OF CHLOROPLAST 120, CHLOROPLASTIC-RELATED"/>
    <property type="match status" value="1"/>
</dbReference>
<dbReference type="HOGENOM" id="CLU_018003_0_0_1"/>
<evidence type="ECO:0000256" key="4">
    <source>
        <dbReference type="ARBA" id="ARBA00022528"/>
    </source>
</evidence>
<gene>
    <name evidence="19" type="ORF">M413DRAFT_438859</name>
</gene>
<keyword evidence="20" id="KW-1185">Reference proteome</keyword>
<evidence type="ECO:0000256" key="16">
    <source>
        <dbReference type="ARBA" id="ARBA00024013"/>
    </source>
</evidence>
<evidence type="ECO:0000256" key="10">
    <source>
        <dbReference type="ARBA" id="ARBA00022805"/>
    </source>
</evidence>
<evidence type="ECO:0000256" key="1">
    <source>
        <dbReference type="ARBA" id="ARBA00001946"/>
    </source>
</evidence>
<dbReference type="PANTHER" id="PTHR10903">
    <property type="entry name" value="GTPASE, IMAP FAMILY MEMBER-RELATED"/>
    <property type="match status" value="1"/>
</dbReference>
<evidence type="ECO:0000256" key="3">
    <source>
        <dbReference type="ARBA" id="ARBA00022448"/>
    </source>
</evidence>
<evidence type="ECO:0000256" key="7">
    <source>
        <dbReference type="ARBA" id="ARBA00022723"/>
    </source>
</evidence>
<reference evidence="19 20" key="1">
    <citation type="submission" date="2014-04" db="EMBL/GenBank/DDBJ databases">
        <authorList>
            <consortium name="DOE Joint Genome Institute"/>
            <person name="Kuo A."/>
            <person name="Gay G."/>
            <person name="Dore J."/>
            <person name="Kohler A."/>
            <person name="Nagy L.G."/>
            <person name="Floudas D."/>
            <person name="Copeland A."/>
            <person name="Barry K.W."/>
            <person name="Cichocki N."/>
            <person name="Veneault-Fourrey C."/>
            <person name="LaButti K."/>
            <person name="Lindquist E.A."/>
            <person name="Lipzen A."/>
            <person name="Lundell T."/>
            <person name="Morin E."/>
            <person name="Murat C."/>
            <person name="Sun H."/>
            <person name="Tunlid A."/>
            <person name="Henrissat B."/>
            <person name="Grigoriev I.V."/>
            <person name="Hibbett D.S."/>
            <person name="Martin F."/>
            <person name="Nordberg H.P."/>
            <person name="Cantor M.N."/>
            <person name="Hua S.X."/>
        </authorList>
    </citation>
    <scope>NUCLEOTIDE SEQUENCE [LARGE SCALE GENOMIC DNA]</scope>
    <source>
        <strain evidence="20">h7</strain>
    </source>
</reference>
<dbReference type="InterPro" id="IPR045058">
    <property type="entry name" value="GIMA/IAN/Toc"/>
</dbReference>
<keyword evidence="13" id="KW-1133">Transmembrane helix</keyword>
<evidence type="ECO:0000256" key="14">
    <source>
        <dbReference type="ARBA" id="ARBA00023134"/>
    </source>
</evidence>
<evidence type="ECO:0000256" key="2">
    <source>
        <dbReference type="ARBA" id="ARBA00004167"/>
    </source>
</evidence>
<evidence type="ECO:0000256" key="9">
    <source>
        <dbReference type="ARBA" id="ARBA00022801"/>
    </source>
</evidence>
<feature type="domain" description="AIG1-type G" evidence="18">
    <location>
        <begin position="38"/>
        <end position="180"/>
    </location>
</feature>
<protein>
    <recommendedName>
        <fullName evidence="18">AIG1-type G domain-containing protein</fullName>
    </recommendedName>
</protein>
<evidence type="ECO:0000313" key="19">
    <source>
        <dbReference type="EMBL" id="KIM49706.1"/>
    </source>
</evidence>
<comment type="cofactor">
    <cofactor evidence="1">
        <name>Mg(2+)</name>
        <dbReference type="ChEBI" id="CHEBI:18420"/>
    </cofactor>
</comment>
<dbReference type="GO" id="GO:0016787">
    <property type="term" value="F:hydrolase activity"/>
    <property type="evidence" value="ECO:0007669"/>
    <property type="project" value="UniProtKB-KW"/>
</dbReference>
<evidence type="ECO:0000256" key="6">
    <source>
        <dbReference type="ARBA" id="ARBA00022692"/>
    </source>
</evidence>
<evidence type="ECO:0000256" key="15">
    <source>
        <dbReference type="ARBA" id="ARBA00023136"/>
    </source>
</evidence>
<evidence type="ECO:0000313" key="20">
    <source>
        <dbReference type="Proteomes" id="UP000053424"/>
    </source>
</evidence>
<dbReference type="InterPro" id="IPR006703">
    <property type="entry name" value="G_AIG1"/>
</dbReference>
<dbReference type="Gene3D" id="3.40.50.300">
    <property type="entry name" value="P-loop containing nucleotide triphosphate hydrolases"/>
    <property type="match status" value="1"/>
</dbReference>
<reference evidence="20" key="2">
    <citation type="submission" date="2015-01" db="EMBL/GenBank/DDBJ databases">
        <title>Evolutionary Origins and Diversification of the Mycorrhizal Mutualists.</title>
        <authorList>
            <consortium name="DOE Joint Genome Institute"/>
            <consortium name="Mycorrhizal Genomics Consortium"/>
            <person name="Kohler A."/>
            <person name="Kuo A."/>
            <person name="Nagy L.G."/>
            <person name="Floudas D."/>
            <person name="Copeland A."/>
            <person name="Barry K.W."/>
            <person name="Cichocki N."/>
            <person name="Veneault-Fourrey C."/>
            <person name="LaButti K."/>
            <person name="Lindquist E.A."/>
            <person name="Lipzen A."/>
            <person name="Lundell T."/>
            <person name="Morin E."/>
            <person name="Murat C."/>
            <person name="Riley R."/>
            <person name="Ohm R."/>
            <person name="Sun H."/>
            <person name="Tunlid A."/>
            <person name="Henrissat B."/>
            <person name="Grigoriev I.V."/>
            <person name="Hibbett D.S."/>
            <person name="Martin F."/>
        </authorList>
    </citation>
    <scope>NUCLEOTIDE SEQUENCE [LARGE SCALE GENOMIC DNA]</scope>
    <source>
        <strain evidence="20">h7</strain>
    </source>
</reference>
<evidence type="ECO:0000256" key="5">
    <source>
        <dbReference type="ARBA" id="ARBA00022640"/>
    </source>
</evidence>
<keyword evidence="15" id="KW-0472">Membrane</keyword>
<keyword evidence="8" id="KW-0547">Nucleotide-binding</keyword>
<keyword evidence="14" id="KW-0342">GTP-binding</keyword>
<dbReference type="SUPFAM" id="SSF52540">
    <property type="entry name" value="P-loop containing nucleoside triphosphate hydrolases"/>
    <property type="match status" value="1"/>
</dbReference>